<name>X0TDK3_9ZZZZ</name>
<proteinExistence type="predicted"/>
<sequence length="109" mass="12219">YIAALASYKVKESQTGNPTVAAVFEIQEGDYTGRKIWTNFSLLPQSAWVIKAFMEAHGDKIEGDSVIFDPDDYLQRDVAITVVNAIQKGTDIIRNSIEKFSPVPKKKRQ</sequence>
<organism evidence="1">
    <name type="scientific">marine sediment metagenome</name>
    <dbReference type="NCBI Taxonomy" id="412755"/>
    <lineage>
        <taxon>unclassified sequences</taxon>
        <taxon>metagenomes</taxon>
        <taxon>ecological metagenomes</taxon>
    </lineage>
</organism>
<dbReference type="EMBL" id="BARS01010236">
    <property type="protein sequence ID" value="GAF91299.1"/>
    <property type="molecule type" value="Genomic_DNA"/>
</dbReference>
<accession>X0TDK3</accession>
<comment type="caution">
    <text evidence="1">The sequence shown here is derived from an EMBL/GenBank/DDBJ whole genome shotgun (WGS) entry which is preliminary data.</text>
</comment>
<protein>
    <submittedName>
        <fullName evidence="1">Uncharacterized protein</fullName>
    </submittedName>
</protein>
<dbReference type="AlphaFoldDB" id="X0TDK3"/>
<gene>
    <name evidence="1" type="ORF">S01H1_19030</name>
</gene>
<feature type="non-terminal residue" evidence="1">
    <location>
        <position position="1"/>
    </location>
</feature>
<evidence type="ECO:0000313" key="1">
    <source>
        <dbReference type="EMBL" id="GAF91299.1"/>
    </source>
</evidence>
<reference evidence="1" key="1">
    <citation type="journal article" date="2014" name="Front. Microbiol.">
        <title>High frequency of phylogenetically diverse reductive dehalogenase-homologous genes in deep subseafloor sedimentary metagenomes.</title>
        <authorList>
            <person name="Kawai M."/>
            <person name="Futagami T."/>
            <person name="Toyoda A."/>
            <person name="Takaki Y."/>
            <person name="Nishi S."/>
            <person name="Hori S."/>
            <person name="Arai W."/>
            <person name="Tsubouchi T."/>
            <person name="Morono Y."/>
            <person name="Uchiyama I."/>
            <person name="Ito T."/>
            <person name="Fujiyama A."/>
            <person name="Inagaki F."/>
            <person name="Takami H."/>
        </authorList>
    </citation>
    <scope>NUCLEOTIDE SEQUENCE</scope>
    <source>
        <strain evidence="1">Expedition CK06-06</strain>
    </source>
</reference>